<evidence type="ECO:0000313" key="1">
    <source>
        <dbReference type="EMBL" id="EEC47072.1"/>
    </source>
</evidence>
<dbReference type="InParanoid" id="B7G247"/>
<proteinExistence type="predicted"/>
<organism evidence="1 2">
    <name type="scientific">Phaeodactylum tricornutum (strain CCAP 1055/1)</name>
    <dbReference type="NCBI Taxonomy" id="556484"/>
    <lineage>
        <taxon>Eukaryota</taxon>
        <taxon>Sar</taxon>
        <taxon>Stramenopiles</taxon>
        <taxon>Ochrophyta</taxon>
        <taxon>Bacillariophyta</taxon>
        <taxon>Bacillariophyceae</taxon>
        <taxon>Bacillariophycidae</taxon>
        <taxon>Naviculales</taxon>
        <taxon>Phaeodactylaceae</taxon>
        <taxon>Phaeodactylum</taxon>
    </lineage>
</organism>
<gene>
    <name evidence="1" type="ORF">PHATRDRAFT_21275</name>
</gene>
<dbReference type="Gene3D" id="3.40.50.1820">
    <property type="entry name" value="alpha/beta hydrolase"/>
    <property type="match status" value="1"/>
</dbReference>
<protein>
    <recommendedName>
        <fullName evidence="3">Serine aminopeptidase S33 domain-containing protein</fullName>
    </recommendedName>
</protein>
<accession>B7G247</accession>
<dbReference type="FunCoup" id="B7G247">
    <property type="interactions" value="38"/>
</dbReference>
<dbReference type="PANTHER" id="PTHR12277:SF81">
    <property type="entry name" value="PROTEIN ABHD13"/>
    <property type="match status" value="1"/>
</dbReference>
<dbReference type="InterPro" id="IPR029058">
    <property type="entry name" value="AB_hydrolase_fold"/>
</dbReference>
<feature type="non-terminal residue" evidence="1">
    <location>
        <position position="239"/>
    </location>
</feature>
<dbReference type="HOGENOM" id="CLU_029375_5_2_1"/>
<dbReference type="OrthoDB" id="446723at2759"/>
<evidence type="ECO:0008006" key="3">
    <source>
        <dbReference type="Google" id="ProtNLM"/>
    </source>
</evidence>
<dbReference type="PaxDb" id="2850-Phatr21275"/>
<dbReference type="GeneID" id="7202104"/>
<reference evidence="2" key="2">
    <citation type="submission" date="2008-08" db="EMBL/GenBank/DDBJ databases">
        <authorList>
            <consortium name="Diatom Consortium"/>
            <person name="Grigoriev I."/>
            <person name="Grimwood J."/>
            <person name="Kuo A."/>
            <person name="Otillar R.P."/>
            <person name="Salamov A."/>
            <person name="Detter J.C."/>
            <person name="Lindquist E."/>
            <person name="Shapiro H."/>
            <person name="Lucas S."/>
            <person name="Glavina del Rio T."/>
            <person name="Pitluck S."/>
            <person name="Rokhsar D."/>
            <person name="Bowler C."/>
        </authorList>
    </citation>
    <scope>GENOME REANNOTATION</scope>
    <source>
        <strain evidence="2">CCAP 1055/1</strain>
    </source>
</reference>
<dbReference type="eggNOG" id="KOG1552">
    <property type="taxonomic scope" value="Eukaryota"/>
</dbReference>
<dbReference type="SUPFAM" id="SSF53474">
    <property type="entry name" value="alpha/beta-Hydrolases"/>
    <property type="match status" value="1"/>
</dbReference>
<sequence length="239" mass="26416">MGDTVSTLLFQPPAPSKLKEHKIVWLNTSRGSQIPAFFISYKTQRGAESCRSLSADELRDSQPENGITLLYSHANAEDLGSIYPWCKFLSKMLQVNIFAYDYTGYGMSHNQGPPSEKHCYADIESAYAFLRKDLRIPAQNIVLYGRSLGSGPSCHLAAQTALLHKENAEYGAHDGPVGGLILHAPFLSVFRVVADTGCTVYGDKFPNIDVLPMVKTPTILVHGTSDQIVPFHHSERLYD</sequence>
<evidence type="ECO:0000313" key="2">
    <source>
        <dbReference type="Proteomes" id="UP000000759"/>
    </source>
</evidence>
<dbReference type="EMBL" id="CM000614">
    <property type="protein sequence ID" value="EEC47072.1"/>
    <property type="molecule type" value="Genomic_DNA"/>
</dbReference>
<name>B7G247_PHATC</name>
<dbReference type="STRING" id="556484.B7G247"/>
<dbReference type="KEGG" id="pti:PHATRDRAFT_21275"/>
<reference evidence="1 2" key="1">
    <citation type="journal article" date="2008" name="Nature">
        <title>The Phaeodactylum genome reveals the evolutionary history of diatom genomes.</title>
        <authorList>
            <person name="Bowler C."/>
            <person name="Allen A.E."/>
            <person name="Badger J.H."/>
            <person name="Grimwood J."/>
            <person name="Jabbari K."/>
            <person name="Kuo A."/>
            <person name="Maheswari U."/>
            <person name="Martens C."/>
            <person name="Maumus F."/>
            <person name="Otillar R.P."/>
            <person name="Rayko E."/>
            <person name="Salamov A."/>
            <person name="Vandepoele K."/>
            <person name="Beszteri B."/>
            <person name="Gruber A."/>
            <person name="Heijde M."/>
            <person name="Katinka M."/>
            <person name="Mock T."/>
            <person name="Valentin K."/>
            <person name="Verret F."/>
            <person name="Berges J.A."/>
            <person name="Brownlee C."/>
            <person name="Cadoret J.P."/>
            <person name="Chiovitti A."/>
            <person name="Choi C.J."/>
            <person name="Coesel S."/>
            <person name="De Martino A."/>
            <person name="Detter J.C."/>
            <person name="Durkin C."/>
            <person name="Falciatore A."/>
            <person name="Fournet J."/>
            <person name="Haruta M."/>
            <person name="Huysman M.J."/>
            <person name="Jenkins B.D."/>
            <person name="Jiroutova K."/>
            <person name="Jorgensen R.E."/>
            <person name="Joubert Y."/>
            <person name="Kaplan A."/>
            <person name="Kroger N."/>
            <person name="Kroth P.G."/>
            <person name="La Roche J."/>
            <person name="Lindquist E."/>
            <person name="Lommer M."/>
            <person name="Martin-Jezequel V."/>
            <person name="Lopez P.J."/>
            <person name="Lucas S."/>
            <person name="Mangogna M."/>
            <person name="McGinnis K."/>
            <person name="Medlin L.K."/>
            <person name="Montsant A."/>
            <person name="Oudot-Le Secq M.P."/>
            <person name="Napoli C."/>
            <person name="Obornik M."/>
            <person name="Parker M.S."/>
            <person name="Petit J.L."/>
            <person name="Porcel B.M."/>
            <person name="Poulsen N."/>
            <person name="Robison M."/>
            <person name="Rychlewski L."/>
            <person name="Rynearson T.A."/>
            <person name="Schmutz J."/>
            <person name="Shapiro H."/>
            <person name="Siaut M."/>
            <person name="Stanley M."/>
            <person name="Sussman M.R."/>
            <person name="Taylor A.R."/>
            <person name="Vardi A."/>
            <person name="von Dassow P."/>
            <person name="Vyverman W."/>
            <person name="Willis A."/>
            <person name="Wyrwicz L.S."/>
            <person name="Rokhsar D.S."/>
            <person name="Weissenbach J."/>
            <person name="Armbrust E.V."/>
            <person name="Green B.R."/>
            <person name="Van de Peer Y."/>
            <person name="Grigoriev I.V."/>
        </authorList>
    </citation>
    <scope>NUCLEOTIDE SEQUENCE [LARGE SCALE GENOMIC DNA]</scope>
    <source>
        <strain evidence="1 2">CCAP 1055/1</strain>
    </source>
</reference>
<dbReference type="AlphaFoldDB" id="B7G247"/>
<dbReference type="Proteomes" id="UP000000759">
    <property type="component" value="Chromosome 12"/>
</dbReference>
<keyword evidence="2" id="KW-1185">Reference proteome</keyword>
<dbReference type="PANTHER" id="PTHR12277">
    <property type="entry name" value="ALPHA/BETA HYDROLASE DOMAIN-CONTAINING PROTEIN"/>
    <property type="match status" value="1"/>
</dbReference>
<dbReference type="RefSeq" id="XP_002181149.1">
    <property type="nucleotide sequence ID" value="XM_002181113.1"/>
</dbReference>